<reference evidence="1" key="1">
    <citation type="submission" date="2018-05" db="EMBL/GenBank/DDBJ databases">
        <authorList>
            <person name="Lanie J.A."/>
            <person name="Ng W.-L."/>
            <person name="Kazmierczak K.M."/>
            <person name="Andrzejewski T.M."/>
            <person name="Davidsen T.M."/>
            <person name="Wayne K.J."/>
            <person name="Tettelin H."/>
            <person name="Glass J.I."/>
            <person name="Rusch D."/>
            <person name="Podicherti R."/>
            <person name="Tsui H.-C.T."/>
            <person name="Winkler M.E."/>
        </authorList>
    </citation>
    <scope>NUCLEOTIDE SEQUENCE</scope>
</reference>
<dbReference type="AlphaFoldDB" id="A0A382L1T5"/>
<accession>A0A382L1T5</accession>
<gene>
    <name evidence="1" type="ORF">METZ01_LOCUS283524</name>
</gene>
<proteinExistence type="predicted"/>
<protein>
    <submittedName>
        <fullName evidence="1">Uncharacterized protein</fullName>
    </submittedName>
</protein>
<sequence length="35" mass="4091">MPSPHLQIHISSFIRFRLDTSNVAPIDSIVNWIRE</sequence>
<evidence type="ECO:0000313" key="1">
    <source>
        <dbReference type="EMBL" id="SVC30670.1"/>
    </source>
</evidence>
<organism evidence="1">
    <name type="scientific">marine metagenome</name>
    <dbReference type="NCBI Taxonomy" id="408172"/>
    <lineage>
        <taxon>unclassified sequences</taxon>
        <taxon>metagenomes</taxon>
        <taxon>ecological metagenomes</taxon>
    </lineage>
</organism>
<name>A0A382L1T5_9ZZZZ</name>
<feature type="non-terminal residue" evidence="1">
    <location>
        <position position="35"/>
    </location>
</feature>
<dbReference type="EMBL" id="UINC01084223">
    <property type="protein sequence ID" value="SVC30670.1"/>
    <property type="molecule type" value="Genomic_DNA"/>
</dbReference>